<evidence type="ECO:0000313" key="2">
    <source>
        <dbReference type="Proteomes" id="UP000283634"/>
    </source>
</evidence>
<dbReference type="GeneID" id="40331090"/>
<gene>
    <name evidence="1" type="ORF">TraAM80_07157</name>
</gene>
<accession>A0A422N6T1</accession>
<dbReference type="OrthoDB" id="10561598at2759"/>
<sequence length="105" mass="11417">MRKRTQPAVVRAGCTHTCASLHPDNCTLKVKLGAAPVTALLVPLDAVARAKANPVRHRPVLVQLLRILLLDCEWLETTHGVMLSFASPELCLPGPFPPFCCCFCV</sequence>
<proteinExistence type="predicted"/>
<dbReference type="RefSeq" id="XP_029236189.1">
    <property type="nucleotide sequence ID" value="XM_029383964.1"/>
</dbReference>
<comment type="caution">
    <text evidence="1">The sequence shown here is derived from an EMBL/GenBank/DDBJ whole genome shotgun (WGS) entry which is preliminary data.</text>
</comment>
<dbReference type="Proteomes" id="UP000283634">
    <property type="component" value="Unassembled WGS sequence"/>
</dbReference>
<organism evidence="1 2">
    <name type="scientific">Trypanosoma rangeli</name>
    <dbReference type="NCBI Taxonomy" id="5698"/>
    <lineage>
        <taxon>Eukaryota</taxon>
        <taxon>Discoba</taxon>
        <taxon>Euglenozoa</taxon>
        <taxon>Kinetoplastea</taxon>
        <taxon>Metakinetoplastina</taxon>
        <taxon>Trypanosomatida</taxon>
        <taxon>Trypanosomatidae</taxon>
        <taxon>Trypanosoma</taxon>
        <taxon>Herpetosoma</taxon>
    </lineage>
</organism>
<keyword evidence="2" id="KW-1185">Reference proteome</keyword>
<dbReference type="AlphaFoldDB" id="A0A422N6T1"/>
<reference evidence="1 2" key="1">
    <citation type="journal article" date="2018" name="BMC Genomics">
        <title>Genomic comparison of Trypanosoma conorhini and Trypanosoma rangeli to Trypanosoma cruzi strains of high and low virulence.</title>
        <authorList>
            <person name="Bradwell K.R."/>
            <person name="Koparde V.N."/>
            <person name="Matveyev A.V."/>
            <person name="Serrano M.G."/>
            <person name="Alves J.M."/>
            <person name="Parikh H."/>
            <person name="Huang B."/>
            <person name="Lee V."/>
            <person name="Espinosa-Alvarez O."/>
            <person name="Ortiz P.A."/>
            <person name="Costa-Martins A.G."/>
            <person name="Teixeira M.M."/>
            <person name="Buck G.A."/>
        </authorList>
    </citation>
    <scope>NUCLEOTIDE SEQUENCE [LARGE SCALE GENOMIC DNA]</scope>
    <source>
        <strain evidence="1 2">AM80</strain>
    </source>
</reference>
<name>A0A422N6T1_TRYRA</name>
<protein>
    <submittedName>
        <fullName evidence="1">Uncharacterized protein</fullName>
    </submittedName>
</protein>
<evidence type="ECO:0000313" key="1">
    <source>
        <dbReference type="EMBL" id="RNF01188.1"/>
    </source>
</evidence>
<dbReference type="EMBL" id="MKGL01000287">
    <property type="protein sequence ID" value="RNF01188.1"/>
    <property type="molecule type" value="Genomic_DNA"/>
</dbReference>